<dbReference type="EMBL" id="KB445555">
    <property type="protein sequence ID" value="EMC96375.1"/>
    <property type="molecule type" value="Genomic_DNA"/>
</dbReference>
<keyword evidence="13" id="KW-1185">Reference proteome</keyword>
<reference evidence="12 13" key="1">
    <citation type="journal article" date="2012" name="PLoS Pathog.">
        <title>Diverse lifestyles and strategies of plant pathogenesis encoded in the genomes of eighteen Dothideomycetes fungi.</title>
        <authorList>
            <person name="Ohm R.A."/>
            <person name="Feau N."/>
            <person name="Henrissat B."/>
            <person name="Schoch C.L."/>
            <person name="Horwitz B.A."/>
            <person name="Barry K.W."/>
            <person name="Condon B.J."/>
            <person name="Copeland A.C."/>
            <person name="Dhillon B."/>
            <person name="Glaser F."/>
            <person name="Hesse C.N."/>
            <person name="Kosti I."/>
            <person name="LaButti K."/>
            <person name="Lindquist E.A."/>
            <person name="Lucas S."/>
            <person name="Salamov A.A."/>
            <person name="Bradshaw R.E."/>
            <person name="Ciuffetti L."/>
            <person name="Hamelin R.C."/>
            <person name="Kema G.H.J."/>
            <person name="Lawrence C."/>
            <person name="Scott J.A."/>
            <person name="Spatafora J.W."/>
            <person name="Turgeon B.G."/>
            <person name="de Wit P.J.G.M."/>
            <person name="Zhong S."/>
            <person name="Goodwin S.B."/>
            <person name="Grigoriev I.V."/>
        </authorList>
    </citation>
    <scope>NUCLEOTIDE SEQUENCE [LARGE SCALE GENOMIC DNA]</scope>
    <source>
        <strain evidence="12 13">UAMH 10762</strain>
    </source>
</reference>
<keyword evidence="3 9" id="KW-0863">Zinc-finger</keyword>
<evidence type="ECO:0000256" key="4">
    <source>
        <dbReference type="ARBA" id="ARBA00022833"/>
    </source>
</evidence>
<dbReference type="GO" id="GO:0000122">
    <property type="term" value="P:negative regulation of transcription by RNA polymerase II"/>
    <property type="evidence" value="ECO:0007669"/>
    <property type="project" value="TreeGrafter"/>
</dbReference>
<evidence type="ECO:0000313" key="12">
    <source>
        <dbReference type="EMBL" id="EMC96375.1"/>
    </source>
</evidence>
<proteinExistence type="predicted"/>
<dbReference type="Pfam" id="PF00320">
    <property type="entry name" value="GATA"/>
    <property type="match status" value="1"/>
</dbReference>
<dbReference type="InterPro" id="IPR039355">
    <property type="entry name" value="Transcription_factor_GATA"/>
</dbReference>
<comment type="subcellular location">
    <subcellularLocation>
        <location evidence="1">Nucleus</location>
    </subcellularLocation>
</comment>
<evidence type="ECO:0000256" key="3">
    <source>
        <dbReference type="ARBA" id="ARBA00022771"/>
    </source>
</evidence>
<dbReference type="eggNOG" id="KOG1601">
    <property type="taxonomic scope" value="Eukaryota"/>
</dbReference>
<dbReference type="PANTHER" id="PTHR10071:SF281">
    <property type="entry name" value="BOX A-BINDING FACTOR-RELATED"/>
    <property type="match status" value="1"/>
</dbReference>
<sequence length="311" mass="33365">MNGVQYAPPATAGGNQQGPPVCQNCGTSTTPLWRRDESGSVLCNACGLFLKLHGRPRPISLKTDVIKSRNRVKSSQKKRDGEDGAVFQQPPPQQHAGGLAAAHPSVASAGGLHPLPHAIPPVGDAPVRLPSPGHLSRSGTPNLSQNPNIAPQHIFDTVTLGGEFVSPSLPAYRQPSPSQLSLNGASQLETALSYEGLAAQNGHLKTRVSELEVINGLFRGRVAELESTERGARQAEKVREEENDRLKAELDMARDRIAEMEKRIAQLEAYSPTRKRTRTSGDGSEGREISTSRSTFPIDDPLPGSSNFMIP</sequence>
<evidence type="ECO:0000256" key="2">
    <source>
        <dbReference type="ARBA" id="ARBA00022723"/>
    </source>
</evidence>
<evidence type="ECO:0000256" key="10">
    <source>
        <dbReference type="SAM" id="MobiDB-lite"/>
    </source>
</evidence>
<feature type="region of interest" description="Disordered" evidence="10">
    <location>
        <begin position="62"/>
        <end position="149"/>
    </location>
</feature>
<accession>M2NBV5</accession>
<dbReference type="Pfam" id="PF25026">
    <property type="entry name" value="Asd-4"/>
    <property type="match status" value="1"/>
</dbReference>
<keyword evidence="7" id="KW-0804">Transcription</keyword>
<keyword evidence="6" id="KW-0534">Nitrate assimilation</keyword>
<dbReference type="PANTHER" id="PTHR10071">
    <property type="entry name" value="TRANSCRIPTION FACTOR GATA FAMILY MEMBER"/>
    <property type="match status" value="1"/>
</dbReference>
<evidence type="ECO:0000256" key="7">
    <source>
        <dbReference type="ARBA" id="ARBA00023163"/>
    </source>
</evidence>
<dbReference type="KEGG" id="bcom:BAUCODRAFT_472800"/>
<dbReference type="RefSeq" id="XP_007676475.1">
    <property type="nucleotide sequence ID" value="XM_007678285.1"/>
</dbReference>
<dbReference type="SUPFAM" id="SSF57716">
    <property type="entry name" value="Glucocorticoid receptor-like (DNA-binding domain)"/>
    <property type="match status" value="1"/>
</dbReference>
<name>M2NBV5_BAUPA</name>
<evidence type="ECO:0000256" key="1">
    <source>
        <dbReference type="ARBA" id="ARBA00004123"/>
    </source>
</evidence>
<evidence type="ECO:0000256" key="5">
    <source>
        <dbReference type="ARBA" id="ARBA00023015"/>
    </source>
</evidence>
<keyword evidence="4" id="KW-0862">Zinc</keyword>
<dbReference type="PROSITE" id="PS50114">
    <property type="entry name" value="GATA_ZN_FINGER_2"/>
    <property type="match status" value="1"/>
</dbReference>
<dbReference type="GO" id="GO:0008270">
    <property type="term" value="F:zinc ion binding"/>
    <property type="evidence" value="ECO:0007669"/>
    <property type="project" value="UniProtKB-KW"/>
</dbReference>
<feature type="domain" description="GATA-type" evidence="11">
    <location>
        <begin position="22"/>
        <end position="69"/>
    </location>
</feature>
<dbReference type="HOGENOM" id="CLU_035349_2_1_1"/>
<organism evidence="12 13">
    <name type="scientific">Baudoinia panamericana (strain UAMH 10762)</name>
    <name type="common">Angels' share fungus</name>
    <name type="synonym">Baudoinia compniacensis (strain UAMH 10762)</name>
    <dbReference type="NCBI Taxonomy" id="717646"/>
    <lineage>
        <taxon>Eukaryota</taxon>
        <taxon>Fungi</taxon>
        <taxon>Dikarya</taxon>
        <taxon>Ascomycota</taxon>
        <taxon>Pezizomycotina</taxon>
        <taxon>Dothideomycetes</taxon>
        <taxon>Dothideomycetidae</taxon>
        <taxon>Mycosphaerellales</taxon>
        <taxon>Teratosphaeriaceae</taxon>
        <taxon>Baudoinia</taxon>
    </lineage>
</organism>
<evidence type="ECO:0000256" key="6">
    <source>
        <dbReference type="ARBA" id="ARBA00023063"/>
    </source>
</evidence>
<dbReference type="FunFam" id="3.30.50.10:FF:000007">
    <property type="entry name" value="Nitrogen regulatory AreA, N-terminal"/>
    <property type="match status" value="1"/>
</dbReference>
<dbReference type="OrthoDB" id="515401at2759"/>
<keyword evidence="5" id="KW-0805">Transcription regulation</keyword>
<dbReference type="AlphaFoldDB" id="M2NBV5"/>
<dbReference type="Proteomes" id="UP000011761">
    <property type="component" value="Unassembled WGS sequence"/>
</dbReference>
<dbReference type="Gene3D" id="3.30.50.10">
    <property type="entry name" value="Erythroid Transcription Factor GATA-1, subunit A"/>
    <property type="match status" value="1"/>
</dbReference>
<dbReference type="SMART" id="SM00401">
    <property type="entry name" value="ZnF_GATA"/>
    <property type="match status" value="1"/>
</dbReference>
<dbReference type="GO" id="GO:0005634">
    <property type="term" value="C:nucleus"/>
    <property type="evidence" value="ECO:0007669"/>
    <property type="project" value="UniProtKB-SubCell"/>
</dbReference>
<dbReference type="CDD" id="cd00202">
    <property type="entry name" value="ZnF_GATA"/>
    <property type="match status" value="1"/>
</dbReference>
<gene>
    <name evidence="12" type="ORF">BAUCODRAFT_472800</name>
</gene>
<dbReference type="OMA" id="MTYATSA"/>
<evidence type="ECO:0000259" key="11">
    <source>
        <dbReference type="PROSITE" id="PS50114"/>
    </source>
</evidence>
<evidence type="ECO:0000256" key="8">
    <source>
        <dbReference type="ARBA" id="ARBA00023242"/>
    </source>
</evidence>
<dbReference type="STRING" id="717646.M2NBV5"/>
<dbReference type="PRINTS" id="PR00619">
    <property type="entry name" value="GATAZNFINGER"/>
</dbReference>
<protein>
    <recommendedName>
        <fullName evidence="11">GATA-type domain-containing protein</fullName>
    </recommendedName>
</protein>
<dbReference type="InterPro" id="IPR000679">
    <property type="entry name" value="Znf_GATA"/>
</dbReference>
<evidence type="ECO:0000256" key="9">
    <source>
        <dbReference type="PROSITE-ProRule" id="PRU00094"/>
    </source>
</evidence>
<evidence type="ECO:0000313" key="13">
    <source>
        <dbReference type="Proteomes" id="UP000011761"/>
    </source>
</evidence>
<dbReference type="PROSITE" id="PS00344">
    <property type="entry name" value="GATA_ZN_FINGER_1"/>
    <property type="match status" value="1"/>
</dbReference>
<feature type="region of interest" description="Disordered" evidence="10">
    <location>
        <begin position="1"/>
        <end position="21"/>
    </location>
</feature>
<keyword evidence="8" id="KW-0539">Nucleus</keyword>
<dbReference type="GO" id="GO:0000978">
    <property type="term" value="F:RNA polymerase II cis-regulatory region sequence-specific DNA binding"/>
    <property type="evidence" value="ECO:0007669"/>
    <property type="project" value="TreeGrafter"/>
</dbReference>
<dbReference type="InterPro" id="IPR056998">
    <property type="entry name" value="Asd-4/GZF3_helical"/>
</dbReference>
<dbReference type="InterPro" id="IPR013088">
    <property type="entry name" value="Znf_NHR/GATA"/>
</dbReference>
<dbReference type="GO" id="GO:0000981">
    <property type="term" value="F:DNA-binding transcription factor activity, RNA polymerase II-specific"/>
    <property type="evidence" value="ECO:0007669"/>
    <property type="project" value="TreeGrafter"/>
</dbReference>
<dbReference type="GO" id="GO:0045944">
    <property type="term" value="P:positive regulation of transcription by RNA polymerase II"/>
    <property type="evidence" value="ECO:0007669"/>
    <property type="project" value="TreeGrafter"/>
</dbReference>
<feature type="compositionally biased region" description="Polar residues" evidence="10">
    <location>
        <begin position="137"/>
        <end position="149"/>
    </location>
</feature>
<dbReference type="GeneID" id="19114685"/>
<feature type="region of interest" description="Disordered" evidence="10">
    <location>
        <begin position="268"/>
        <end position="311"/>
    </location>
</feature>
<keyword evidence="2" id="KW-0479">Metal-binding</keyword>